<accession>A0A1M5GWX1</accession>
<evidence type="ECO:0000313" key="2">
    <source>
        <dbReference type="Proteomes" id="UP000184406"/>
    </source>
</evidence>
<dbReference type="AlphaFoldDB" id="A0A1M5GWX1"/>
<sequence>MNKGAFLLLMFGILLSCEKNEVNPSDIKQLGYGTSFGMCVGYCKNEMLLKSGTVTYSRSGWNNQVEPITCTEKLTELSWDSLKKTVDLNEFNSLPEILGCPDCADEGAEWLEIENFSGKKYKVTFEYGKEPEELKSMVTALRKQLEKGIHCEEF</sequence>
<reference evidence="2" key="1">
    <citation type="submission" date="2016-11" db="EMBL/GenBank/DDBJ databases">
        <authorList>
            <person name="Varghese N."/>
            <person name="Submissions S."/>
        </authorList>
    </citation>
    <scope>NUCLEOTIDE SEQUENCE [LARGE SCALE GENOMIC DNA]</scope>
    <source>
        <strain evidence="2">DSM 17539</strain>
    </source>
</reference>
<dbReference type="PROSITE" id="PS51257">
    <property type="entry name" value="PROKAR_LIPOPROTEIN"/>
    <property type="match status" value="1"/>
</dbReference>
<dbReference type="EMBL" id="FQUX01000012">
    <property type="protein sequence ID" value="SHG08188.1"/>
    <property type="molecule type" value="Genomic_DNA"/>
</dbReference>
<protein>
    <submittedName>
        <fullName evidence="1">Uncharacterized protein</fullName>
    </submittedName>
</protein>
<evidence type="ECO:0000313" key="1">
    <source>
        <dbReference type="EMBL" id="SHG08188.1"/>
    </source>
</evidence>
<organism evidence="1 2">
    <name type="scientific">Arenibacter palladensis</name>
    <dbReference type="NCBI Taxonomy" id="237373"/>
    <lineage>
        <taxon>Bacteria</taxon>
        <taxon>Pseudomonadati</taxon>
        <taxon>Bacteroidota</taxon>
        <taxon>Flavobacteriia</taxon>
        <taxon>Flavobacteriales</taxon>
        <taxon>Flavobacteriaceae</taxon>
        <taxon>Arenibacter</taxon>
    </lineage>
</organism>
<name>A0A1M5GWX1_9FLAO</name>
<dbReference type="OrthoDB" id="5522116at2"/>
<gene>
    <name evidence="1" type="ORF">SAMN03080594_11256</name>
</gene>
<keyword evidence="2" id="KW-1185">Reference proteome</keyword>
<dbReference type="RefSeq" id="WP_072865396.1">
    <property type="nucleotide sequence ID" value="NZ_FQUX01000012.1"/>
</dbReference>
<dbReference type="Proteomes" id="UP000184406">
    <property type="component" value="Unassembled WGS sequence"/>
</dbReference>
<proteinExistence type="predicted"/>